<evidence type="ECO:0000313" key="1">
    <source>
        <dbReference type="EMBL" id="ABM97410.1"/>
    </source>
</evidence>
<proteinExistence type="predicted"/>
<dbReference type="AlphaFoldDB" id="A2SPC1"/>
<dbReference type="EMBL" id="CP000556">
    <property type="protein sequence ID" value="ABM97410.1"/>
    <property type="molecule type" value="Genomic_DNA"/>
</dbReference>
<dbReference type="Proteomes" id="UP000000366">
    <property type="component" value="Plasmid RPME01"/>
</dbReference>
<gene>
    <name evidence="1" type="ordered locus">Mpe_B0646</name>
</gene>
<evidence type="ECO:0000313" key="2">
    <source>
        <dbReference type="Proteomes" id="UP000000366"/>
    </source>
</evidence>
<reference evidence="1 2" key="1">
    <citation type="journal article" date="2007" name="J. Bacteriol.">
        <title>Whole-genome analysis of the methyl tert-butyl ether-degrading beta-proteobacterium Methylibium petroleiphilum PM1.</title>
        <authorList>
            <person name="Kane S.R."/>
            <person name="Chakicherla A.Y."/>
            <person name="Chain P.S.G."/>
            <person name="Schmidt R."/>
            <person name="Shin M.W."/>
            <person name="Legler T.C."/>
            <person name="Scow K.M."/>
            <person name="Larimer F.W."/>
            <person name="Lucas S.M."/>
            <person name="Richardson P.M."/>
            <person name="Hristova K.R."/>
        </authorList>
    </citation>
    <scope>NUCLEOTIDE SEQUENCE [LARGE SCALE GENOMIC DNA]</scope>
    <source>
        <strain evidence="2">ATCC BAA-1232 / LMG 22953 / PM1</strain>
        <plasmid evidence="1 2">RPME01</plasmid>
    </source>
</reference>
<name>A2SPC1_METPP</name>
<protein>
    <submittedName>
        <fullName evidence="1">Uncharacterized protein</fullName>
    </submittedName>
</protein>
<keyword evidence="2" id="KW-1185">Reference proteome</keyword>
<keyword evidence="1" id="KW-0614">Plasmid</keyword>
<dbReference type="InterPro" id="IPR036770">
    <property type="entry name" value="Ankyrin_rpt-contain_sf"/>
</dbReference>
<dbReference type="HOGENOM" id="CLU_838898_0_0_4"/>
<organism evidence="1 2">
    <name type="scientific">Methylibium petroleiphilum (strain ATCC BAA-1232 / LMG 22953 / PM1)</name>
    <dbReference type="NCBI Taxonomy" id="420662"/>
    <lineage>
        <taxon>Bacteria</taxon>
        <taxon>Pseudomonadati</taxon>
        <taxon>Pseudomonadota</taxon>
        <taxon>Betaproteobacteria</taxon>
        <taxon>Burkholderiales</taxon>
        <taxon>Sphaerotilaceae</taxon>
        <taxon>Methylibium</taxon>
    </lineage>
</organism>
<sequence>MERQADFTLPQPILTGDERAKELSLMRVEFKDPEADRLIAARARRDPSLLLESSDRHTSYLAGTRLDEAVYFDYVETVQVALEAGVHPDDPRAFQATLLGGGQVGQQRLIAYRVSTMEGRFPRPRMLELALKHGADPDGDIEAFESGRSNSHVRRYATDLHDFNGSLALARLPDTLECIRLLLNANPRCIDPDEAGSNREWYGFLALLGSASALKSRPSLTSDLAKQFRSVAVLALAKGASLNYVVPDEGLPQALWLARAGWPTMSAILVELGAADSWKLEPGVNPESFFSGEGLAFYREALMRRRLQHEVGKAADIAGQAARSCRRGARL</sequence>
<dbReference type="KEGG" id="mpt:Mpe_B0646"/>
<dbReference type="Gene3D" id="1.25.40.20">
    <property type="entry name" value="Ankyrin repeat-containing domain"/>
    <property type="match status" value="1"/>
</dbReference>
<dbReference type="RefSeq" id="WP_011831955.1">
    <property type="nucleotide sequence ID" value="NC_008826.1"/>
</dbReference>
<accession>A2SPC1</accession>
<geneLocation type="plasmid" evidence="1 2">
    <name>RPME01</name>
</geneLocation>